<comment type="cofactor">
    <cofactor evidence="15">
        <name>Mg(2+)</name>
        <dbReference type="ChEBI" id="CHEBI:18420"/>
    </cofactor>
    <text evidence="15">Binds 1 Mg(2+) ion per subunit. Can also utilize other divalent metal cations, such as Ca(2+), Mn(2+) and Co(2+).</text>
</comment>
<dbReference type="CDD" id="cd02012">
    <property type="entry name" value="TPP_TK"/>
    <property type="match status" value="1"/>
</dbReference>
<feature type="binding site" evidence="13">
    <location>
        <position position="465"/>
    </location>
    <ligand>
        <name>substrate</name>
    </ligand>
</feature>
<dbReference type="InterPro" id="IPR049557">
    <property type="entry name" value="Transketolase_CS"/>
</dbReference>
<evidence type="ECO:0000313" key="19">
    <source>
        <dbReference type="Proteomes" id="UP000562395"/>
    </source>
</evidence>
<keyword evidence="7 15" id="KW-0479">Metal-binding</keyword>
<evidence type="ECO:0000256" key="2">
    <source>
        <dbReference type="ARBA" id="ARBA00001941"/>
    </source>
</evidence>
<comment type="cofactor">
    <cofactor evidence="1">
        <name>Ca(2+)</name>
        <dbReference type="ChEBI" id="CHEBI:29108"/>
    </cofactor>
</comment>
<evidence type="ECO:0000259" key="17">
    <source>
        <dbReference type="SMART" id="SM00861"/>
    </source>
</evidence>
<feature type="binding site" evidence="15">
    <location>
        <position position="190"/>
    </location>
    <ligand>
        <name>Mg(2+)</name>
        <dbReference type="ChEBI" id="CHEBI:18420"/>
    </ligand>
</feature>
<comment type="catalytic activity">
    <reaction evidence="10">
        <text>D-sedoheptulose 7-phosphate + D-glyceraldehyde 3-phosphate = aldehydo-D-ribose 5-phosphate + D-xylulose 5-phosphate</text>
        <dbReference type="Rhea" id="RHEA:10508"/>
        <dbReference type="ChEBI" id="CHEBI:57483"/>
        <dbReference type="ChEBI" id="CHEBI:57737"/>
        <dbReference type="ChEBI" id="CHEBI:58273"/>
        <dbReference type="ChEBI" id="CHEBI:59776"/>
        <dbReference type="EC" id="2.2.1.1"/>
    </reaction>
</comment>
<feature type="active site" description="Proton donor" evidence="12">
    <location>
        <position position="407"/>
    </location>
</feature>
<evidence type="ECO:0000256" key="10">
    <source>
        <dbReference type="ARBA" id="ARBA00049473"/>
    </source>
</evidence>
<comment type="cofactor">
    <cofactor evidence="2">
        <name>Co(2+)</name>
        <dbReference type="ChEBI" id="CHEBI:48828"/>
    </cofactor>
</comment>
<keyword evidence="19" id="KW-1185">Reference proteome</keyword>
<dbReference type="Gene3D" id="3.40.50.920">
    <property type="match status" value="1"/>
</dbReference>
<dbReference type="PANTHER" id="PTHR43522">
    <property type="entry name" value="TRANSKETOLASE"/>
    <property type="match status" value="1"/>
</dbReference>
<dbReference type="AlphaFoldDB" id="A0A7W5ZWD8"/>
<dbReference type="InterPro" id="IPR009014">
    <property type="entry name" value="Transketo_C/PFOR_II"/>
</dbReference>
<feature type="binding site" evidence="15">
    <location>
        <position position="188"/>
    </location>
    <ligand>
        <name>Mg(2+)</name>
        <dbReference type="ChEBI" id="CHEBI:18420"/>
    </ligand>
</feature>
<dbReference type="PROSITE" id="PS00801">
    <property type="entry name" value="TRANSKETOLASE_1"/>
    <property type="match status" value="1"/>
</dbReference>
<evidence type="ECO:0000256" key="7">
    <source>
        <dbReference type="ARBA" id="ARBA00022723"/>
    </source>
</evidence>
<dbReference type="InterPro" id="IPR033247">
    <property type="entry name" value="Transketolase_fam"/>
</dbReference>
<proteinExistence type="inferred from homology"/>
<evidence type="ECO:0000256" key="3">
    <source>
        <dbReference type="ARBA" id="ARBA00007131"/>
    </source>
</evidence>
<feature type="site" description="Important for catalytic activity" evidence="16">
    <location>
        <position position="262"/>
    </location>
</feature>
<feature type="binding site" evidence="14">
    <location>
        <begin position="120"/>
        <end position="122"/>
    </location>
    <ligand>
        <name>thiamine diphosphate</name>
        <dbReference type="ChEBI" id="CHEBI:58937"/>
    </ligand>
</feature>
<evidence type="ECO:0000256" key="14">
    <source>
        <dbReference type="PIRSR" id="PIRSR605478-3"/>
    </source>
</evidence>
<dbReference type="GO" id="GO:0004802">
    <property type="term" value="F:transketolase activity"/>
    <property type="evidence" value="ECO:0007669"/>
    <property type="project" value="UniProtKB-UniRule"/>
</dbReference>
<dbReference type="CDD" id="cd07033">
    <property type="entry name" value="TPP_PYR_DXS_TK_like"/>
    <property type="match status" value="1"/>
</dbReference>
<evidence type="ECO:0000256" key="12">
    <source>
        <dbReference type="PIRSR" id="PIRSR605478-1"/>
    </source>
</evidence>
<dbReference type="Gene3D" id="3.40.50.970">
    <property type="match status" value="2"/>
</dbReference>
<dbReference type="InterPro" id="IPR005474">
    <property type="entry name" value="Transketolase_N"/>
</dbReference>
<feature type="site" description="Important for catalytic activity" evidence="16">
    <location>
        <position position="31"/>
    </location>
</feature>
<feature type="binding site" evidence="13">
    <location>
        <position position="469"/>
    </location>
    <ligand>
        <name>substrate</name>
    </ligand>
</feature>
<dbReference type="GO" id="GO:0009052">
    <property type="term" value="P:pentose-phosphate shunt, non-oxidative branch"/>
    <property type="evidence" value="ECO:0007669"/>
    <property type="project" value="UniProtKB-ARBA"/>
</dbReference>
<comment type="similarity">
    <text evidence="3">Belongs to the transketolase family.</text>
</comment>
<dbReference type="RefSeq" id="WP_183613510.1">
    <property type="nucleotide sequence ID" value="NZ_JACICY010000005.1"/>
</dbReference>
<dbReference type="InterPro" id="IPR029061">
    <property type="entry name" value="THDP-binding"/>
</dbReference>
<name>A0A7W5ZWD8_9SPHN</name>
<evidence type="ECO:0000256" key="5">
    <source>
        <dbReference type="ARBA" id="ARBA00013152"/>
    </source>
</evidence>
<feature type="binding site" evidence="13">
    <location>
        <position position="353"/>
    </location>
    <ligand>
        <name>substrate</name>
    </ligand>
</feature>
<feature type="binding site" evidence="15">
    <location>
        <position position="158"/>
    </location>
    <ligand>
        <name>Mg(2+)</name>
        <dbReference type="ChEBI" id="CHEBI:18420"/>
    </ligand>
</feature>
<keyword evidence="9 14" id="KW-0786">Thiamine pyrophosphate</keyword>
<dbReference type="EC" id="2.2.1.1" evidence="5 11"/>
<accession>A0A7W5ZWD8</accession>
<keyword evidence="8 15" id="KW-0460">Magnesium</keyword>
<gene>
    <name evidence="18" type="ORF">GGQ88_002428</name>
</gene>
<dbReference type="NCBIfam" id="TIGR00232">
    <property type="entry name" value="tktlase_bact"/>
    <property type="match status" value="1"/>
</dbReference>
<dbReference type="FunFam" id="3.40.50.970:FF:000004">
    <property type="entry name" value="Transketolase"/>
    <property type="match status" value="1"/>
</dbReference>
<evidence type="ECO:0000256" key="16">
    <source>
        <dbReference type="PIRSR" id="PIRSR605478-5"/>
    </source>
</evidence>
<reference evidence="18 19" key="1">
    <citation type="submission" date="2020-08" db="EMBL/GenBank/DDBJ databases">
        <title>Genomic Encyclopedia of Type Strains, Phase IV (KMG-IV): sequencing the most valuable type-strain genomes for metagenomic binning, comparative biology and taxonomic classification.</title>
        <authorList>
            <person name="Goeker M."/>
        </authorList>
    </citation>
    <scope>NUCLEOTIDE SEQUENCE [LARGE SCALE GENOMIC DNA]</scope>
    <source>
        <strain evidence="18 19">DSM 14552</strain>
    </source>
</reference>
<dbReference type="PANTHER" id="PTHR43522:SF2">
    <property type="entry name" value="TRANSKETOLASE 1-RELATED"/>
    <property type="match status" value="1"/>
</dbReference>
<evidence type="ECO:0000256" key="11">
    <source>
        <dbReference type="NCBIfam" id="TIGR00232"/>
    </source>
</evidence>
<comment type="caution">
    <text evidence="18">The sequence shown here is derived from an EMBL/GenBank/DDBJ whole genome shotgun (WGS) entry which is preliminary data.</text>
</comment>
<dbReference type="SUPFAM" id="SSF52518">
    <property type="entry name" value="Thiamin diphosphate-binding fold (THDP-binding)"/>
    <property type="match status" value="2"/>
</dbReference>
<feature type="binding site" evidence="13">
    <location>
        <position position="516"/>
    </location>
    <ligand>
        <name>substrate</name>
    </ligand>
</feature>
<protein>
    <recommendedName>
        <fullName evidence="5 11">Transketolase</fullName>
        <ecNumber evidence="5 11">2.2.1.1</ecNumber>
    </recommendedName>
</protein>
<feature type="binding site" evidence="14">
    <location>
        <position position="159"/>
    </location>
    <ligand>
        <name>thiamine diphosphate</name>
        <dbReference type="ChEBI" id="CHEBI:58937"/>
    </ligand>
</feature>
<feature type="binding site" evidence="13">
    <location>
        <position position="262"/>
    </location>
    <ligand>
        <name>substrate</name>
    </ligand>
</feature>
<dbReference type="GO" id="GO:0046872">
    <property type="term" value="F:metal ion binding"/>
    <property type="evidence" value="ECO:0007669"/>
    <property type="project" value="UniProtKB-KW"/>
</dbReference>
<evidence type="ECO:0000256" key="8">
    <source>
        <dbReference type="ARBA" id="ARBA00022842"/>
    </source>
</evidence>
<keyword evidence="6 18" id="KW-0808">Transferase</keyword>
<evidence type="ECO:0000256" key="6">
    <source>
        <dbReference type="ARBA" id="ARBA00022679"/>
    </source>
</evidence>
<feature type="binding site" evidence="13">
    <location>
        <position position="31"/>
    </location>
    <ligand>
        <name>substrate</name>
    </ligand>
</feature>
<dbReference type="Pfam" id="PF02779">
    <property type="entry name" value="Transket_pyr"/>
    <property type="match status" value="1"/>
</dbReference>
<feature type="binding site" evidence="14">
    <location>
        <position position="71"/>
    </location>
    <ligand>
        <name>thiamine diphosphate</name>
        <dbReference type="ChEBI" id="CHEBI:58937"/>
    </ligand>
</feature>
<comment type="subunit">
    <text evidence="4">Homodimer.</text>
</comment>
<comment type="cofactor">
    <cofactor evidence="14">
        <name>thiamine diphosphate</name>
        <dbReference type="ChEBI" id="CHEBI:58937"/>
    </cofactor>
    <text evidence="14">Binds 1 thiamine pyrophosphate per subunit. During the reaction, the substrate forms a covalent intermediate with the cofactor.</text>
</comment>
<evidence type="ECO:0000256" key="15">
    <source>
        <dbReference type="PIRSR" id="PIRSR605478-4"/>
    </source>
</evidence>
<sequence length="656" mass="70040">MTRESTETLAPMANAIRALAMDAVQAANSGHPGMPMGMADVATVLWTKFLKHDPSAPKWSDRDRFVLSAGHGSMLIYALLHLTGYEAPTMDNIRNFRQLTSPCAGHPENFLLEGVECTTGPLGQGVAMAVGMAMAERHLNAQFGDELVDHKTWVVAGDGCLMEGLNHEAIGLAGTLKLGRLNVLWDDNKITIDGDTSLSTTEDILGRYTASGWHVTSCDGHDFADIERALAEADADPRPSLVACHTVIGKGAPNKQGGHNVHGSPLGADEIAAAREYLGWTAAPFEIPADILANWRAAGASGKSVREAWEARAAGNAKAAELARRMSGELPADTGYDAYVQSLIANPPKVATRKSSEMALEALTAKVPEMVGGSADLTGSNNTKTKSTAPFTPDSYDGRYVYYGIREFGMAAAMNGMALHGGVIPYGGTFLMFSDYCRNAVRMSALQHQRVVYVFTHDSIGLGEDGPTHQPVEHVMSLRMIPNLLVFRPADAIETAEAWALALANKDRPSVLALTRQNLPPVRFDAEMKSAKGAYRLVSAEAARKVVLLATGSEVALAMDVAAALEAKGIGADVVSVPCWELFEEQHADYRADLLPADTLKVSIEAGVTLGWQKYVGDGLTIGIDTFGASAPAEVLFEHFGLTTDKIVPQILSRIS</sequence>
<evidence type="ECO:0000256" key="1">
    <source>
        <dbReference type="ARBA" id="ARBA00001913"/>
    </source>
</evidence>
<feature type="binding site" evidence="14">
    <location>
        <position position="433"/>
    </location>
    <ligand>
        <name>thiamine diphosphate</name>
        <dbReference type="ChEBI" id="CHEBI:58937"/>
    </ligand>
</feature>
<dbReference type="Pfam" id="PF00456">
    <property type="entry name" value="Transketolase_N"/>
    <property type="match status" value="1"/>
</dbReference>
<feature type="binding site" evidence="14">
    <location>
        <position position="262"/>
    </location>
    <ligand>
        <name>thiamine diphosphate</name>
        <dbReference type="ChEBI" id="CHEBI:58937"/>
    </ligand>
</feature>
<feature type="binding site" evidence="13">
    <location>
        <position position="457"/>
    </location>
    <ligand>
        <name>substrate</name>
    </ligand>
</feature>
<organism evidence="18 19">
    <name type="scientific">Novosphingobium hassiacum</name>
    <dbReference type="NCBI Taxonomy" id="173676"/>
    <lineage>
        <taxon>Bacteria</taxon>
        <taxon>Pseudomonadati</taxon>
        <taxon>Pseudomonadota</taxon>
        <taxon>Alphaproteobacteria</taxon>
        <taxon>Sphingomonadales</taxon>
        <taxon>Sphingomonadaceae</taxon>
        <taxon>Novosphingobium</taxon>
    </lineage>
</organism>
<dbReference type="SMART" id="SM00861">
    <property type="entry name" value="Transket_pyr"/>
    <property type="match status" value="1"/>
</dbReference>
<dbReference type="Proteomes" id="UP000562395">
    <property type="component" value="Unassembled WGS sequence"/>
</dbReference>
<evidence type="ECO:0000256" key="9">
    <source>
        <dbReference type="ARBA" id="ARBA00023052"/>
    </source>
</evidence>
<dbReference type="SUPFAM" id="SSF52922">
    <property type="entry name" value="TK C-terminal domain-like"/>
    <property type="match status" value="1"/>
</dbReference>
<dbReference type="FunFam" id="3.40.50.920:FF:000003">
    <property type="entry name" value="Transketolase"/>
    <property type="match status" value="1"/>
</dbReference>
<dbReference type="FunFam" id="3.40.50.970:FF:000003">
    <property type="entry name" value="Transketolase"/>
    <property type="match status" value="1"/>
</dbReference>
<feature type="binding site" evidence="13">
    <location>
        <position position="380"/>
    </location>
    <ligand>
        <name>substrate</name>
    </ligand>
</feature>
<dbReference type="EMBL" id="JACICY010000005">
    <property type="protein sequence ID" value="MBB3861156.1"/>
    <property type="molecule type" value="Genomic_DNA"/>
</dbReference>
<dbReference type="InterPro" id="IPR005475">
    <property type="entry name" value="Transketolase-like_Pyr-bd"/>
</dbReference>
<dbReference type="InterPro" id="IPR005478">
    <property type="entry name" value="Transketolase_bac-like"/>
</dbReference>
<evidence type="ECO:0000256" key="4">
    <source>
        <dbReference type="ARBA" id="ARBA00011738"/>
    </source>
</evidence>
<feature type="domain" description="Transketolase-like pyrimidine-binding" evidence="17">
    <location>
        <begin position="350"/>
        <end position="522"/>
    </location>
</feature>
<evidence type="ECO:0000256" key="13">
    <source>
        <dbReference type="PIRSR" id="PIRSR605478-2"/>
    </source>
</evidence>
<dbReference type="GO" id="GO:0005829">
    <property type="term" value="C:cytosol"/>
    <property type="evidence" value="ECO:0007669"/>
    <property type="project" value="TreeGrafter"/>
</dbReference>
<feature type="binding site" evidence="14">
    <location>
        <position position="188"/>
    </location>
    <ligand>
        <name>thiamine diphosphate</name>
        <dbReference type="ChEBI" id="CHEBI:58937"/>
    </ligand>
</feature>
<dbReference type="InterPro" id="IPR055152">
    <property type="entry name" value="Transketolase-like_C_2"/>
</dbReference>
<dbReference type="Pfam" id="PF22613">
    <property type="entry name" value="Transketolase_C_1"/>
    <property type="match status" value="1"/>
</dbReference>
<evidence type="ECO:0000313" key="18">
    <source>
        <dbReference type="EMBL" id="MBB3861156.1"/>
    </source>
</evidence>